<evidence type="ECO:0000313" key="1">
    <source>
        <dbReference type="EMBL" id="KAJ1898716.1"/>
    </source>
</evidence>
<organism evidence="1 2">
    <name type="scientific">Kickxella alabastrina</name>
    <dbReference type="NCBI Taxonomy" id="61397"/>
    <lineage>
        <taxon>Eukaryota</taxon>
        <taxon>Fungi</taxon>
        <taxon>Fungi incertae sedis</taxon>
        <taxon>Zoopagomycota</taxon>
        <taxon>Kickxellomycotina</taxon>
        <taxon>Kickxellomycetes</taxon>
        <taxon>Kickxellales</taxon>
        <taxon>Kickxellaceae</taxon>
        <taxon>Kickxella</taxon>
    </lineage>
</organism>
<gene>
    <name evidence="1" type="ORF">LPJ66_002575</name>
</gene>
<protein>
    <submittedName>
        <fullName evidence="1">Uncharacterized protein</fullName>
    </submittedName>
</protein>
<dbReference type="Proteomes" id="UP001150581">
    <property type="component" value="Unassembled WGS sequence"/>
</dbReference>
<reference evidence="1" key="1">
    <citation type="submission" date="2022-07" db="EMBL/GenBank/DDBJ databases">
        <title>Phylogenomic reconstructions and comparative analyses of Kickxellomycotina fungi.</title>
        <authorList>
            <person name="Reynolds N.K."/>
            <person name="Stajich J.E."/>
            <person name="Barry K."/>
            <person name="Grigoriev I.V."/>
            <person name="Crous P."/>
            <person name="Smith M.E."/>
        </authorList>
    </citation>
    <scope>NUCLEOTIDE SEQUENCE</scope>
    <source>
        <strain evidence="1">Benny 63K</strain>
    </source>
</reference>
<keyword evidence="2" id="KW-1185">Reference proteome</keyword>
<dbReference type="EMBL" id="JANBPG010000215">
    <property type="protein sequence ID" value="KAJ1898716.1"/>
    <property type="molecule type" value="Genomic_DNA"/>
</dbReference>
<accession>A0ACC1IQ39</accession>
<name>A0ACC1IQ39_9FUNG</name>
<proteinExistence type="predicted"/>
<comment type="caution">
    <text evidence="1">The sequence shown here is derived from an EMBL/GenBank/DDBJ whole genome shotgun (WGS) entry which is preliminary data.</text>
</comment>
<evidence type="ECO:0000313" key="2">
    <source>
        <dbReference type="Proteomes" id="UP001150581"/>
    </source>
</evidence>
<sequence>MGNQISFSVTEAELQRQIAGEADNLSVDPRGKADAIMVVTIASIYFVNLLATLYLLWNRRYPPLKSKNPMLMTLIMISLFLWFVGDLQANGHITLANSPMTNCKGFGLWMRLLLGVCGMVSLVALRAYGLYRVFYLHRPYHGLGLYMPFFVYYLCVLIYGIVAQVLKPAITTHYIADLDICTFHLGFKATLFVLLWVSLLIVVVVHWKIRKIKSSFNESREMMVSCVISSAVLMYVTIMHYLRPLYPLDIRQRIVATSLEHFAANVLWWAIMAVPMCNCLLNRQLYLNHWIHKLRRDGLQKEYDVDSDSTAVNDNGTKDPYSIHNTLLISGSKGNKKGELFYAMDDSVYGSKAAAAAVESTTHIGVPYSFQKPNFVNETVVAERAADSRSTDGAHINNLLLRSRSILQKPKPLSQYVDKFGVLATNSDRHMAPPTMLQPYTLISFPDDAVAVKVHQGIAHDVHLEDYNFNERYLI</sequence>